<sequence length="193" mass="21403">MTQNQPLPQINVVGRCLFAFAVASLITAFILSLPGGTQKLAESVPADGGIVGPFHIEEDDTILRANVRQNLPVNQWSFVTLSLLDSQKRYLTGFGEGFWDEDGYDEGYYWREAEESYEAKVTVAKPGDYYLQVTPESNLSPNQISSSPINVQVATLGFSPIPHMAIGILALIAYFVLRFFRKSGSTLDLLREH</sequence>
<accession>N6WQ11</accession>
<name>N6WQ11_9GAMM</name>
<keyword evidence="3" id="KW-1185">Reference proteome</keyword>
<evidence type="ECO:0000256" key="1">
    <source>
        <dbReference type="SAM" id="Phobius"/>
    </source>
</evidence>
<proteinExistence type="predicted"/>
<comment type="caution">
    <text evidence="2">The sequence shown here is derived from an EMBL/GenBank/DDBJ whole genome shotgun (WGS) entry which is preliminary data.</text>
</comment>
<dbReference type="AlphaFoldDB" id="N6WQ11"/>
<keyword evidence="1" id="KW-0812">Transmembrane</keyword>
<dbReference type="HOGENOM" id="CLU_1407307_0_0_6"/>
<gene>
    <name evidence="2" type="ORF">J057_17130</name>
</gene>
<dbReference type="RefSeq" id="WP_004581367.1">
    <property type="nucleotide sequence ID" value="NZ_AP028878.1"/>
</dbReference>
<keyword evidence="1" id="KW-1133">Transmembrane helix</keyword>
<feature type="transmembrane region" description="Helical" evidence="1">
    <location>
        <begin position="12"/>
        <end position="33"/>
    </location>
</feature>
<reference evidence="2 3" key="1">
    <citation type="journal article" date="2013" name="Genome Announc.">
        <title>Genome Sequence of the Polycyclic Aromatic Hydrocarbon-Degrading Bacterium Strain Marinobacter nanhaiticus D15-8WT.</title>
        <authorList>
            <person name="Cui Z."/>
            <person name="Gao W."/>
            <person name="Li Q."/>
            <person name="Xu G."/>
            <person name="Zheng L."/>
        </authorList>
    </citation>
    <scope>NUCLEOTIDE SEQUENCE [LARGE SCALE GENOMIC DNA]</scope>
    <source>
        <strain evidence="2 3">D15-8W</strain>
    </source>
</reference>
<organism evidence="2 3">
    <name type="scientific">Marinobacter nanhaiticus D15-8W</name>
    <dbReference type="NCBI Taxonomy" id="626887"/>
    <lineage>
        <taxon>Bacteria</taxon>
        <taxon>Pseudomonadati</taxon>
        <taxon>Pseudomonadota</taxon>
        <taxon>Gammaproteobacteria</taxon>
        <taxon>Pseudomonadales</taxon>
        <taxon>Marinobacteraceae</taxon>
        <taxon>Marinobacter</taxon>
    </lineage>
</organism>
<keyword evidence="1" id="KW-0472">Membrane</keyword>
<dbReference type="STRING" id="626887.J057_17130"/>
<evidence type="ECO:0000313" key="3">
    <source>
        <dbReference type="Proteomes" id="UP000013165"/>
    </source>
</evidence>
<dbReference type="PATRIC" id="fig|626887.3.peg.3423"/>
<protein>
    <submittedName>
        <fullName evidence="2">Uncharacterized protein</fullName>
    </submittedName>
</protein>
<dbReference type="EMBL" id="APLQ01000014">
    <property type="protein sequence ID" value="ENO13142.1"/>
    <property type="molecule type" value="Genomic_DNA"/>
</dbReference>
<feature type="transmembrane region" description="Helical" evidence="1">
    <location>
        <begin position="161"/>
        <end position="180"/>
    </location>
</feature>
<dbReference type="Proteomes" id="UP000013165">
    <property type="component" value="Unassembled WGS sequence"/>
</dbReference>
<dbReference type="OrthoDB" id="6362979at2"/>
<evidence type="ECO:0000313" key="2">
    <source>
        <dbReference type="EMBL" id="ENO13142.1"/>
    </source>
</evidence>